<reference evidence="1 2" key="1">
    <citation type="submission" date="2019-10" db="EMBL/GenBank/DDBJ databases">
        <title>Genome sequence of Azospirillum formosense CC-Nfb-7.</title>
        <authorList>
            <person name="Ambrosini A."/>
            <person name="Sant'Anna F.H."/>
            <person name="Cassan F.D."/>
            <person name="Souza E.M."/>
            <person name="Passaglia L.M.P."/>
        </authorList>
    </citation>
    <scope>NUCLEOTIDE SEQUENCE [LARGE SCALE GENOMIC DNA]</scope>
    <source>
        <strain evidence="1 2">CC-NFb-7</strain>
    </source>
</reference>
<feature type="non-terminal residue" evidence="1">
    <location>
        <position position="58"/>
    </location>
</feature>
<evidence type="ECO:0000313" key="1">
    <source>
        <dbReference type="EMBL" id="NUB22260.1"/>
    </source>
</evidence>
<proteinExistence type="predicted"/>
<evidence type="ECO:0000313" key="2">
    <source>
        <dbReference type="Proteomes" id="UP000639419"/>
    </source>
</evidence>
<dbReference type="Proteomes" id="UP000639419">
    <property type="component" value="Unassembled WGS sequence"/>
</dbReference>
<keyword evidence="2" id="KW-1185">Reference proteome</keyword>
<accession>A0ABX2LAC2</accession>
<comment type="caution">
    <text evidence="1">The sequence shown here is derived from an EMBL/GenBank/DDBJ whole genome shotgun (WGS) entry which is preliminary data.</text>
</comment>
<name>A0ABX2LAC2_9PROT</name>
<dbReference type="EMBL" id="WHOR01000262">
    <property type="protein sequence ID" value="NUB22260.1"/>
    <property type="molecule type" value="Genomic_DNA"/>
</dbReference>
<sequence length="58" mass="5812">MTEAMTGGGRKVRLRALSGLGNKGPACFLAMIGCARLLLDLGEGLDAGRRPPLSGAGG</sequence>
<gene>
    <name evidence="1" type="ORF">GBZ26_24125</name>
</gene>
<organism evidence="1 2">
    <name type="scientific">Azospirillum formosense</name>
    <dbReference type="NCBI Taxonomy" id="861533"/>
    <lineage>
        <taxon>Bacteria</taxon>
        <taxon>Pseudomonadati</taxon>
        <taxon>Pseudomonadota</taxon>
        <taxon>Alphaproteobacteria</taxon>
        <taxon>Rhodospirillales</taxon>
        <taxon>Azospirillaceae</taxon>
        <taxon>Azospirillum</taxon>
    </lineage>
</organism>
<protein>
    <submittedName>
        <fullName evidence="1">MBL fold metallo-hydrolase</fullName>
    </submittedName>
</protein>